<evidence type="ECO:0000313" key="2">
    <source>
        <dbReference type="Proteomes" id="UP000006048"/>
    </source>
</evidence>
<dbReference type="Proteomes" id="UP000006048">
    <property type="component" value="Chromosome"/>
</dbReference>
<dbReference type="KEGG" id="tpx:Turpa_0701"/>
<evidence type="ECO:0000313" key="1">
    <source>
        <dbReference type="EMBL" id="AFM11352.1"/>
    </source>
</evidence>
<dbReference type="RefSeq" id="WP_014801870.1">
    <property type="nucleotide sequence ID" value="NC_018020.1"/>
</dbReference>
<dbReference type="InterPro" id="IPR036390">
    <property type="entry name" value="WH_DNA-bd_sf"/>
</dbReference>
<dbReference type="STRING" id="869212.Turpa_0701"/>
<dbReference type="AlphaFoldDB" id="I4B245"/>
<organism evidence="1 2">
    <name type="scientific">Turneriella parva (strain ATCC BAA-1111 / DSM 21527 / NCTC 11395 / H)</name>
    <name type="common">Leptospira parva</name>
    <dbReference type="NCBI Taxonomy" id="869212"/>
    <lineage>
        <taxon>Bacteria</taxon>
        <taxon>Pseudomonadati</taxon>
        <taxon>Spirochaetota</taxon>
        <taxon>Spirochaetia</taxon>
        <taxon>Leptospirales</taxon>
        <taxon>Leptospiraceae</taxon>
        <taxon>Turneriella</taxon>
    </lineage>
</organism>
<reference evidence="1 2" key="1">
    <citation type="submission" date="2012-06" db="EMBL/GenBank/DDBJ databases">
        <title>The complete chromosome of genome of Turneriella parva DSM 21527.</title>
        <authorList>
            <consortium name="US DOE Joint Genome Institute (JGI-PGF)"/>
            <person name="Lucas S."/>
            <person name="Han J."/>
            <person name="Lapidus A."/>
            <person name="Bruce D."/>
            <person name="Goodwin L."/>
            <person name="Pitluck S."/>
            <person name="Peters L."/>
            <person name="Kyrpides N."/>
            <person name="Mavromatis K."/>
            <person name="Ivanova N."/>
            <person name="Mikhailova N."/>
            <person name="Chertkov O."/>
            <person name="Detter J.C."/>
            <person name="Tapia R."/>
            <person name="Han C."/>
            <person name="Land M."/>
            <person name="Hauser L."/>
            <person name="Markowitz V."/>
            <person name="Cheng J.-F."/>
            <person name="Hugenholtz P."/>
            <person name="Woyke T."/>
            <person name="Wu D."/>
            <person name="Gronow S."/>
            <person name="Wellnitz S."/>
            <person name="Brambilla E."/>
            <person name="Klenk H.-P."/>
            <person name="Eisen J.A."/>
        </authorList>
    </citation>
    <scope>NUCLEOTIDE SEQUENCE [LARGE SCALE GENOMIC DNA]</scope>
    <source>
        <strain evidence="2">ATCC BAA-1111 / DSM 21527 / NCTC 11395 / H</strain>
    </source>
</reference>
<dbReference type="SUPFAM" id="SSF46785">
    <property type="entry name" value="Winged helix' DNA-binding domain"/>
    <property type="match status" value="1"/>
</dbReference>
<name>I4B245_TURPD</name>
<proteinExistence type="predicted"/>
<dbReference type="EMBL" id="CP002959">
    <property type="protein sequence ID" value="AFM11352.1"/>
    <property type="molecule type" value="Genomic_DNA"/>
</dbReference>
<dbReference type="Gene3D" id="1.10.10.10">
    <property type="entry name" value="Winged helix-like DNA-binding domain superfamily/Winged helix DNA-binding domain"/>
    <property type="match status" value="1"/>
</dbReference>
<dbReference type="PATRIC" id="fig|869212.3.peg.676"/>
<evidence type="ECO:0008006" key="3">
    <source>
        <dbReference type="Google" id="ProtNLM"/>
    </source>
</evidence>
<protein>
    <recommendedName>
        <fullName evidence="3">ArsR family transcriptional regulator</fullName>
    </recommendedName>
</protein>
<gene>
    <name evidence="1" type="ordered locus">Turpa_0701</name>
</gene>
<dbReference type="InterPro" id="IPR036388">
    <property type="entry name" value="WH-like_DNA-bd_sf"/>
</dbReference>
<dbReference type="Pfam" id="PF13412">
    <property type="entry name" value="HTH_24"/>
    <property type="match status" value="1"/>
</dbReference>
<accession>I4B245</accession>
<sequence length="106" mass="11596">MKASKSKAPNARELPVHGFTFLTNHSHVLISLAANPGITLREVALKVGITERAVLAIVKDLHEAGVLAIAKNGRRNTYRINRQVHLRHPIEQHKTVGNLLAGILDS</sequence>
<keyword evidence="2" id="KW-1185">Reference proteome</keyword>
<dbReference type="HOGENOM" id="CLU_153642_1_0_12"/>